<dbReference type="AlphaFoldDB" id="A0A9Q8Z1U1"/>
<dbReference type="GO" id="GO:0003677">
    <property type="term" value="F:DNA binding"/>
    <property type="evidence" value="ECO:0007669"/>
    <property type="project" value="InterPro"/>
</dbReference>
<feature type="region of interest" description="Disordered" evidence="1">
    <location>
        <begin position="537"/>
        <end position="610"/>
    </location>
</feature>
<feature type="compositionally biased region" description="Polar residues" evidence="1">
    <location>
        <begin position="915"/>
        <end position="930"/>
    </location>
</feature>
<evidence type="ECO:0000259" key="2">
    <source>
        <dbReference type="PROSITE" id="PS00028"/>
    </source>
</evidence>
<dbReference type="InterPro" id="IPR017956">
    <property type="entry name" value="AT_hook_DNA-bd_motif"/>
</dbReference>
<feature type="region of interest" description="Disordered" evidence="1">
    <location>
        <begin position="206"/>
        <end position="235"/>
    </location>
</feature>
<feature type="domain" description="C2H2-type" evidence="2">
    <location>
        <begin position="971"/>
        <end position="994"/>
    </location>
</feature>
<gene>
    <name evidence="3" type="ORF">yc1106_01658</name>
</gene>
<feature type="compositionally biased region" description="Acidic residues" evidence="1">
    <location>
        <begin position="797"/>
        <end position="808"/>
    </location>
</feature>
<sequence>MSANAYNQYNQPYQQSSAQQYASYQTASASDNGAQSSRQYQLPPTQSHDYRSYTSQSYTHRGNGYTTSQDTTWNQGSYGGARETTNQAAKVLHDMSNPSYTTSIAATPAFTSHSATSSHPSRYATASPLAGNSRPVHEQSQAQNANIDRAKLEIHALPSPTAVPDNLSHATKPMYNQQPQRVASPAQPQYNTTTVSNAHGATSITENQYGRHSSQQLTSAETSRPSTTPSSTYNYGTELMRPAAVAPPVTDDTYYTQTTTTVDPMAVYDPWPEYQRKQAAQKAAEDAAHAERERIGAEERKAEEQKKAGERKRQEEMDRLRQSQSSSTLETGQVEQRPSGTGAASALSVSDGGSGDALEVEIRAMMAKMRELNNKDPALLARIWEEERKAKAPRPSIQTKPPPQAAIARPTQPAHASRPPPAISRESTTPREVTNAHVSKPATPATAHAVPVRQAQIPANRPPGTTIWPQQKRAELAKAAAQYLNSQECLHKVTPGRILSLLNENPSYIQLCEQLEQMNLKLDRAAFAKSLLTAVPDVNSRSNQSPPLTAPAPVQRPPIPPAVMKKEVSNSVAPTPQYTPAAGPPTSRVSYSPYPENASPAGPPAPAPVAEMMPIKPELRRPANKEEAARKRNLSELVDLTQLSDEDAGPPFKKLDTGFKNKLGPPPLDSQGAMDGNEQLSTPNFPVANGPMQPPQSLAMRPPVPSELRNTTYVHPIERNKALRRNNYNPATIARDVLLACGRHPSQRSLNAHLDALRTTLSQITFDSDLSTIRWDLIDPGNPPPDYFKDKVEDLAQDADDEDDSDDEERPHPRSPSNVIGGQGAAQAKVQALPEAVNPFVKQKRRGRPPRNSLSNNVERPKSPAPMSSSAKPSPGAAGVGYSAFRSATQYAPDGSPIPKKRGRPVGWRKATHGSAATQAPRNLSKATETTKMDQPPQPSSLSNAHTGDSVIRIDSRSPSVANRVFPSYKCRWLNCKADLHNLDTLKKHVFKVHRKEARGNMLDCLWGDCGKESQPPSFDLESDWRRHIHQTHFDPLSWELGDGPASGLSVDPERVRALSTRPPDIISRGRGRPPKRTLEQDARDAHDRLMSLKSRIGGPGMDRGGATLVSDKRRRGLIDEIEEEIVNMED</sequence>
<keyword evidence="4" id="KW-1185">Reference proteome</keyword>
<dbReference type="SMART" id="SM00355">
    <property type="entry name" value="ZnF_C2H2"/>
    <property type="match status" value="2"/>
</dbReference>
<name>A0A9Q8Z1U1_CURCL</name>
<feature type="compositionally biased region" description="Low complexity" evidence="1">
    <location>
        <begin position="865"/>
        <end position="877"/>
    </location>
</feature>
<protein>
    <recommendedName>
        <fullName evidence="2">C2H2-type domain-containing protein</fullName>
    </recommendedName>
</protein>
<evidence type="ECO:0000313" key="4">
    <source>
        <dbReference type="Proteomes" id="UP001056012"/>
    </source>
</evidence>
<feature type="compositionally biased region" description="Polar residues" evidence="1">
    <location>
        <begin position="206"/>
        <end position="217"/>
    </location>
</feature>
<dbReference type="VEuPathDB" id="FungiDB:yc1106_01658"/>
<accession>A0A9Q8Z1U1</accession>
<dbReference type="EMBL" id="CP089274">
    <property type="protein sequence ID" value="USP74384.1"/>
    <property type="molecule type" value="Genomic_DNA"/>
</dbReference>
<dbReference type="OrthoDB" id="5424797at2759"/>
<reference evidence="3" key="1">
    <citation type="submission" date="2021-12" db="EMBL/GenBank/DDBJ databases">
        <title>Curvularia clavata genome.</title>
        <authorList>
            <person name="Cao Y."/>
        </authorList>
    </citation>
    <scope>NUCLEOTIDE SEQUENCE</scope>
    <source>
        <strain evidence="3">Yc1106</strain>
    </source>
</reference>
<feature type="compositionally biased region" description="Polar residues" evidence="1">
    <location>
        <begin position="31"/>
        <end position="76"/>
    </location>
</feature>
<feature type="compositionally biased region" description="Polar residues" evidence="1">
    <location>
        <begin position="111"/>
        <end position="120"/>
    </location>
</feature>
<proteinExistence type="predicted"/>
<feature type="region of interest" description="Disordered" evidence="1">
    <location>
        <begin position="1"/>
        <end position="81"/>
    </location>
</feature>
<organism evidence="3 4">
    <name type="scientific">Curvularia clavata</name>
    <dbReference type="NCBI Taxonomy" id="95742"/>
    <lineage>
        <taxon>Eukaryota</taxon>
        <taxon>Fungi</taxon>
        <taxon>Dikarya</taxon>
        <taxon>Ascomycota</taxon>
        <taxon>Pezizomycotina</taxon>
        <taxon>Dothideomycetes</taxon>
        <taxon>Pleosporomycetidae</taxon>
        <taxon>Pleosporales</taxon>
        <taxon>Pleosporineae</taxon>
        <taxon>Pleosporaceae</taxon>
        <taxon>Curvularia</taxon>
    </lineage>
</organism>
<feature type="region of interest" description="Disordered" evidence="1">
    <location>
        <begin position="277"/>
        <end position="355"/>
    </location>
</feature>
<feature type="compositionally biased region" description="Low complexity" evidence="1">
    <location>
        <begin position="1"/>
        <end position="30"/>
    </location>
</feature>
<evidence type="ECO:0000313" key="3">
    <source>
        <dbReference type="EMBL" id="USP74384.1"/>
    </source>
</evidence>
<feature type="region of interest" description="Disordered" evidence="1">
    <location>
        <begin position="1064"/>
        <end position="1084"/>
    </location>
</feature>
<dbReference type="InterPro" id="IPR013087">
    <property type="entry name" value="Znf_C2H2_type"/>
</dbReference>
<evidence type="ECO:0000256" key="1">
    <source>
        <dbReference type="SAM" id="MobiDB-lite"/>
    </source>
</evidence>
<feature type="region of interest" description="Disordered" evidence="1">
    <location>
        <begin position="386"/>
        <end position="464"/>
    </location>
</feature>
<feature type="region of interest" description="Disordered" evidence="1">
    <location>
        <begin position="797"/>
        <end position="955"/>
    </location>
</feature>
<feature type="compositionally biased region" description="Low complexity" evidence="1">
    <location>
        <begin position="441"/>
        <end position="452"/>
    </location>
</feature>
<feature type="compositionally biased region" description="Pro residues" evidence="1">
    <location>
        <begin position="548"/>
        <end position="561"/>
    </location>
</feature>
<feature type="compositionally biased region" description="Polar residues" evidence="1">
    <location>
        <begin position="569"/>
        <end position="578"/>
    </location>
</feature>
<feature type="compositionally biased region" description="Low complexity" evidence="1">
    <location>
        <begin position="218"/>
        <end position="232"/>
    </location>
</feature>
<dbReference type="PROSITE" id="PS00028">
    <property type="entry name" value="ZINC_FINGER_C2H2_1"/>
    <property type="match status" value="1"/>
</dbReference>
<dbReference type="SMART" id="SM00384">
    <property type="entry name" value="AT_hook"/>
    <property type="match status" value="3"/>
</dbReference>
<feature type="compositionally biased region" description="Polar residues" evidence="1">
    <location>
        <begin position="322"/>
        <end position="339"/>
    </location>
</feature>
<feature type="compositionally biased region" description="Basic and acidic residues" evidence="1">
    <location>
        <begin position="283"/>
        <end position="321"/>
    </location>
</feature>
<dbReference type="Proteomes" id="UP001056012">
    <property type="component" value="Chromosome 1"/>
</dbReference>
<feature type="region of interest" description="Disordered" evidence="1">
    <location>
        <begin position="111"/>
        <end position="143"/>
    </location>
</feature>